<reference evidence="2 3" key="1">
    <citation type="submission" date="2019-11" db="EMBL/GenBank/DDBJ databases">
        <title>Comparative genomics of hydrocarbon-degrading Desulfosarcina strains.</title>
        <authorList>
            <person name="Watanabe M."/>
            <person name="Kojima H."/>
            <person name="Fukui M."/>
        </authorList>
    </citation>
    <scope>NUCLEOTIDE SEQUENCE [LARGE SCALE GENOMIC DNA]</scope>
    <source>
        <strain evidence="2 3">28bB2T</strain>
    </source>
</reference>
<dbReference type="SUPFAM" id="SSF52540">
    <property type="entry name" value="P-loop containing nucleoside triphosphate hydrolases"/>
    <property type="match status" value="1"/>
</dbReference>
<dbReference type="Gene3D" id="3.40.50.300">
    <property type="entry name" value="P-loop containing nucleotide triphosphate hydrolases"/>
    <property type="match status" value="2"/>
</dbReference>
<dbReference type="CDD" id="cd18032">
    <property type="entry name" value="DEXHc_RE_I_III_res"/>
    <property type="match status" value="1"/>
</dbReference>
<accession>A0A5K7ZRQ3</accession>
<evidence type="ECO:0000259" key="1">
    <source>
        <dbReference type="PROSITE" id="PS51192"/>
    </source>
</evidence>
<dbReference type="EMBL" id="AP021876">
    <property type="protein sequence ID" value="BBO82423.1"/>
    <property type="molecule type" value="Genomic_DNA"/>
</dbReference>
<proteinExistence type="predicted"/>
<name>A0A5K7ZRQ3_9BACT</name>
<dbReference type="KEGG" id="dov:DSCO28_29890"/>
<dbReference type="InterPro" id="IPR014001">
    <property type="entry name" value="Helicase_ATP-bd"/>
</dbReference>
<organism evidence="2 3">
    <name type="scientific">Desulfosarcina ovata subsp. sediminis</name>
    <dbReference type="NCBI Taxonomy" id="885957"/>
    <lineage>
        <taxon>Bacteria</taxon>
        <taxon>Pseudomonadati</taxon>
        <taxon>Thermodesulfobacteriota</taxon>
        <taxon>Desulfobacteria</taxon>
        <taxon>Desulfobacterales</taxon>
        <taxon>Desulfosarcinaceae</taxon>
        <taxon>Desulfosarcina</taxon>
    </lineage>
</organism>
<dbReference type="InterPro" id="IPR006935">
    <property type="entry name" value="Helicase/UvrB_N"/>
</dbReference>
<dbReference type="RefSeq" id="WP_155322889.1">
    <property type="nucleotide sequence ID" value="NZ_AP021876.1"/>
</dbReference>
<dbReference type="AlphaFoldDB" id="A0A5K7ZRQ3"/>
<dbReference type="SMART" id="SM00490">
    <property type="entry name" value="HELICc"/>
    <property type="match status" value="1"/>
</dbReference>
<sequence>MSPAALLIQNANKAIAEWHTESGPADYALFAGLDFIGVVEAKKMGKDVLSDLAQSKRYSRDALLDGQARFTGGPWGDYRVPFLFSTNARPYLDQLKEKSGIWFLDARASTNHPRPLQGWYTAEELLDYFSQDISGAHAKLREEPMEYLGLRDYQIKAVERVEAALADGQTKLLVAMATGTGKTRLAISLIYRLIKTGRFRRILFVVDRTALGEQAGDKFKETRLEELKTFDQIYDIKEVDKIEIEPTTKVNIAMVQGLMRAIMNPSEKRGTPSVGQYDCIIVDEAHRGYTLDRELGEDELPYRDQSDYLSKYRRVIDYFDAAKIGLTATPAPHTIDIFGHPVYTYTYREAVVDGWLIDHEPPHQLLTHLSKEGIKWKKGDTIPVYDSATGQITNIEKIPDEVKLEIDQFNKLVITEPFNETICRELANCLNPDGDAKTLIYAATDEHADMVVRLLKEAFEAAGVPVEDDAIVKITGSIDKPEVMIRKFKNERLPNIAVTVDLLTTGIDVPEICSLVFIRRIRSRILFEQMLGRATRRCDRIKKAHFAIYDAARIYEALAPVSAMRPVVANPASTLGQLTDALEQMAVDQASADMLKSQIDQILAKLQRILRRMDAETLAEFQTLNDGESVQSFINSLKSLKGKSPEACCQTLAARRNLLAFLDENRQRPKQQLISNHEDHLLAHNRGYGDAEKPEDYLNALKEFIINNMNKIPALAVVCQRPRELTRKGLKELRLALDQAGFTERNLQVAWKDWKNEDIAADIISFIRRQALGDLLVSHKTRIRNAMARIYAMQTWTAIQRQWLERIEKQLLAETVLDRAFFDQGVFASHGGFNRLNKIFQGNFQQVLDDITATLYPDERETA</sequence>
<dbReference type="SMART" id="SM00487">
    <property type="entry name" value="DEXDc"/>
    <property type="match status" value="1"/>
</dbReference>
<dbReference type="GO" id="GO:0003677">
    <property type="term" value="F:DNA binding"/>
    <property type="evidence" value="ECO:0007669"/>
    <property type="project" value="InterPro"/>
</dbReference>
<dbReference type="CDD" id="cd18799">
    <property type="entry name" value="SF2_C_EcoAI-like"/>
    <property type="match status" value="1"/>
</dbReference>
<gene>
    <name evidence="2" type="ORF">DSCO28_29890</name>
</gene>
<evidence type="ECO:0000313" key="2">
    <source>
        <dbReference type="EMBL" id="BBO82423.1"/>
    </source>
</evidence>
<dbReference type="Pfam" id="PF04851">
    <property type="entry name" value="ResIII"/>
    <property type="match status" value="1"/>
</dbReference>
<dbReference type="REBASE" id="357778">
    <property type="entry name" value="DovB2TORF29880P"/>
</dbReference>
<dbReference type="Pfam" id="PF00271">
    <property type="entry name" value="Helicase_C"/>
    <property type="match status" value="1"/>
</dbReference>
<dbReference type="PROSITE" id="PS51192">
    <property type="entry name" value="HELICASE_ATP_BIND_1"/>
    <property type="match status" value="1"/>
</dbReference>
<evidence type="ECO:0000313" key="3">
    <source>
        <dbReference type="Proteomes" id="UP000425960"/>
    </source>
</evidence>
<dbReference type="GO" id="GO:0005524">
    <property type="term" value="F:ATP binding"/>
    <property type="evidence" value="ECO:0007669"/>
    <property type="project" value="InterPro"/>
</dbReference>
<dbReference type="GO" id="GO:0016787">
    <property type="term" value="F:hydrolase activity"/>
    <property type="evidence" value="ECO:0007669"/>
    <property type="project" value="InterPro"/>
</dbReference>
<dbReference type="Proteomes" id="UP000425960">
    <property type="component" value="Chromosome"/>
</dbReference>
<feature type="domain" description="Helicase ATP-binding" evidence="1">
    <location>
        <begin position="163"/>
        <end position="348"/>
    </location>
</feature>
<dbReference type="PANTHER" id="PTHR47396:SF1">
    <property type="entry name" value="ATP-DEPENDENT HELICASE IRC3-RELATED"/>
    <property type="match status" value="1"/>
</dbReference>
<dbReference type="InterPro" id="IPR013670">
    <property type="entry name" value="EcoEI_R_C_dom"/>
</dbReference>
<dbReference type="PANTHER" id="PTHR47396">
    <property type="entry name" value="TYPE I RESTRICTION ENZYME ECOKI R PROTEIN"/>
    <property type="match status" value="1"/>
</dbReference>
<dbReference type="GO" id="GO:0005829">
    <property type="term" value="C:cytosol"/>
    <property type="evidence" value="ECO:0007669"/>
    <property type="project" value="TreeGrafter"/>
</dbReference>
<dbReference type="InterPro" id="IPR050742">
    <property type="entry name" value="Helicase_Restrict-Modif_Enz"/>
</dbReference>
<dbReference type="InterPro" id="IPR027417">
    <property type="entry name" value="P-loop_NTPase"/>
</dbReference>
<dbReference type="InterPro" id="IPR001650">
    <property type="entry name" value="Helicase_C-like"/>
</dbReference>
<protein>
    <recommendedName>
        <fullName evidence="1">Helicase ATP-binding domain-containing protein</fullName>
    </recommendedName>
</protein>
<dbReference type="GO" id="GO:0006304">
    <property type="term" value="P:DNA modification"/>
    <property type="evidence" value="ECO:0007669"/>
    <property type="project" value="InterPro"/>
</dbReference>
<dbReference type="NCBIfam" id="NF008521">
    <property type="entry name" value="PRK11448.1"/>
    <property type="match status" value="1"/>
</dbReference>
<dbReference type="Pfam" id="PF08463">
    <property type="entry name" value="EcoEI_R_C"/>
    <property type="match status" value="1"/>
</dbReference>